<gene>
    <name evidence="1" type="ORF">NGF19_22445</name>
</gene>
<reference evidence="1 2" key="1">
    <citation type="submission" date="2022-05" db="EMBL/GenBank/DDBJ databases">
        <title>Streptomyces sp. nov. RY43-2 isolated from soil of a peat swamp forest.</title>
        <authorList>
            <person name="Kanchanasin P."/>
            <person name="Tanasupawat S."/>
            <person name="Phongsopitanun W."/>
        </authorList>
    </citation>
    <scope>NUCLEOTIDE SEQUENCE [LARGE SCALE GENOMIC DNA]</scope>
    <source>
        <strain evidence="1 2">RY43-2</strain>
    </source>
</reference>
<sequence>MARVSPVDLQKALSGTDYPTDREALVECAKRNHASKEITEELSHLRKKTFDNPAEVSKAVFGHK</sequence>
<dbReference type="RefSeq" id="WP_252426923.1">
    <property type="nucleotide sequence ID" value="NZ_JAMWMR010000022.1"/>
</dbReference>
<dbReference type="InterPro" id="IPR021527">
    <property type="entry name" value="DUF2795"/>
</dbReference>
<accession>A0ABT0ZIU1</accession>
<name>A0ABT0ZIU1_9ACTN</name>
<keyword evidence="2" id="KW-1185">Reference proteome</keyword>
<evidence type="ECO:0000313" key="1">
    <source>
        <dbReference type="EMBL" id="MCN9243513.1"/>
    </source>
</evidence>
<comment type="caution">
    <text evidence="1">The sequence shown here is derived from an EMBL/GenBank/DDBJ whole genome shotgun (WGS) entry which is preliminary data.</text>
</comment>
<organism evidence="1 2">
    <name type="scientific">Streptomyces macrolidinus</name>
    <dbReference type="NCBI Taxonomy" id="2952607"/>
    <lineage>
        <taxon>Bacteria</taxon>
        <taxon>Bacillati</taxon>
        <taxon>Actinomycetota</taxon>
        <taxon>Actinomycetes</taxon>
        <taxon>Kitasatosporales</taxon>
        <taxon>Streptomycetaceae</taxon>
        <taxon>Streptomyces</taxon>
    </lineage>
</organism>
<dbReference type="EMBL" id="JAMWMR010000022">
    <property type="protein sequence ID" value="MCN9243513.1"/>
    <property type="molecule type" value="Genomic_DNA"/>
</dbReference>
<protein>
    <submittedName>
        <fullName evidence="1">DUF2795 domain-containing protein</fullName>
    </submittedName>
</protein>
<evidence type="ECO:0000313" key="2">
    <source>
        <dbReference type="Proteomes" id="UP001523219"/>
    </source>
</evidence>
<proteinExistence type="predicted"/>
<dbReference type="Pfam" id="PF11387">
    <property type="entry name" value="DUF2795"/>
    <property type="match status" value="1"/>
</dbReference>
<dbReference type="Proteomes" id="UP001523219">
    <property type="component" value="Unassembled WGS sequence"/>
</dbReference>